<protein>
    <submittedName>
        <fullName evidence="6">YbfB/YjiJ family MFS transporter</fullName>
    </submittedName>
</protein>
<dbReference type="KEGG" id="niy:FQ775_08660"/>
<keyword evidence="1 4" id="KW-0812">Transmembrane</keyword>
<feature type="transmembrane region" description="Helical" evidence="4">
    <location>
        <begin position="298"/>
        <end position="319"/>
    </location>
</feature>
<reference evidence="6" key="1">
    <citation type="submission" date="2020-04" db="EMBL/GenBank/DDBJ databases">
        <title>Nitratireductor sp. nov. isolated from mangrove soil.</title>
        <authorList>
            <person name="Ye Y."/>
        </authorList>
    </citation>
    <scope>NUCLEOTIDE SEQUENCE</scope>
    <source>
        <strain evidence="6">SY7</strain>
    </source>
</reference>
<sequence length="392" mass="39481">MRSDSAQPLRFAMAGLIGMAAAMGIGRFVFTPILPGMMDGLGLDASEAGLIASANYLGYLLGAIIAAGGWAHGRERPVMLAGLGANAVLLGLMAVADGLAAFLAIRFLAGLASAFLMIFLSAIVFSRLAAAGRNGLQALHFGGVGFGICVSALITGGLFASGHGWRAPWLIASLVATVAFLAVLPLARGGPLFAAGAGREPPLPKSPALRRIILAYGLFGAGYIVTATFLVAIVRQEGSGPVSEAMVWLVTGLAGIPSVWLWGKLARRWSLTAAFAAGCLVEAAGIAASVGLPSPLGPLLGGALLGGTFIAVTALGLQAGRQLASLAPRRALALMTAAFGIGQILGPIGAGYLADWTGSFVAPSLAAALILLASSLIGWSAGRDSAEARGER</sequence>
<dbReference type="OrthoDB" id="9797953at2"/>
<accession>A0A5B8KY03</accession>
<keyword evidence="7" id="KW-1185">Reference proteome</keyword>
<dbReference type="InterPro" id="IPR010645">
    <property type="entry name" value="MFS_4"/>
</dbReference>
<feature type="transmembrane region" description="Helical" evidence="4">
    <location>
        <begin position="208"/>
        <end position="233"/>
    </location>
</feature>
<evidence type="ECO:0000313" key="7">
    <source>
        <dbReference type="Proteomes" id="UP000321389"/>
    </source>
</evidence>
<dbReference type="Proteomes" id="UP000321389">
    <property type="component" value="Chromosome"/>
</dbReference>
<dbReference type="GO" id="GO:0005886">
    <property type="term" value="C:plasma membrane"/>
    <property type="evidence" value="ECO:0007669"/>
    <property type="project" value="TreeGrafter"/>
</dbReference>
<gene>
    <name evidence="6" type="ORF">FQ775_08660</name>
</gene>
<dbReference type="GO" id="GO:0022857">
    <property type="term" value="F:transmembrane transporter activity"/>
    <property type="evidence" value="ECO:0007669"/>
    <property type="project" value="InterPro"/>
</dbReference>
<dbReference type="PANTHER" id="PTHR23537:SF1">
    <property type="entry name" value="SUGAR TRANSPORTER"/>
    <property type="match status" value="1"/>
</dbReference>
<keyword evidence="2 4" id="KW-1133">Transmembrane helix</keyword>
<feature type="transmembrane region" description="Helical" evidence="4">
    <location>
        <begin position="78"/>
        <end position="96"/>
    </location>
</feature>
<dbReference type="PROSITE" id="PS50850">
    <property type="entry name" value="MFS"/>
    <property type="match status" value="1"/>
</dbReference>
<dbReference type="AlphaFoldDB" id="A0A5B8KY03"/>
<dbReference type="CDD" id="cd06180">
    <property type="entry name" value="MFS_YjiJ"/>
    <property type="match status" value="1"/>
</dbReference>
<feature type="transmembrane region" description="Helical" evidence="4">
    <location>
        <begin position="167"/>
        <end position="187"/>
    </location>
</feature>
<evidence type="ECO:0000256" key="1">
    <source>
        <dbReference type="ARBA" id="ARBA00022692"/>
    </source>
</evidence>
<feature type="transmembrane region" description="Helical" evidence="4">
    <location>
        <begin position="102"/>
        <end position="126"/>
    </location>
</feature>
<feature type="domain" description="Major facilitator superfamily (MFS) profile" evidence="5">
    <location>
        <begin position="10"/>
        <end position="392"/>
    </location>
</feature>
<feature type="transmembrane region" description="Helical" evidence="4">
    <location>
        <begin position="360"/>
        <end position="382"/>
    </location>
</feature>
<evidence type="ECO:0000256" key="3">
    <source>
        <dbReference type="ARBA" id="ARBA00023136"/>
    </source>
</evidence>
<feature type="transmembrane region" description="Helical" evidence="4">
    <location>
        <begin position="331"/>
        <end position="354"/>
    </location>
</feature>
<evidence type="ECO:0000256" key="2">
    <source>
        <dbReference type="ARBA" id="ARBA00022989"/>
    </source>
</evidence>
<organism evidence="6 7">
    <name type="scientific">Nitratireductor mangrovi</name>
    <dbReference type="NCBI Taxonomy" id="2599600"/>
    <lineage>
        <taxon>Bacteria</taxon>
        <taxon>Pseudomonadati</taxon>
        <taxon>Pseudomonadota</taxon>
        <taxon>Alphaproteobacteria</taxon>
        <taxon>Hyphomicrobiales</taxon>
        <taxon>Phyllobacteriaceae</taxon>
        <taxon>Nitratireductor</taxon>
    </lineage>
</organism>
<keyword evidence="3 4" id="KW-0472">Membrane</keyword>
<dbReference type="EMBL" id="CP042301">
    <property type="protein sequence ID" value="QDZ00442.1"/>
    <property type="molecule type" value="Genomic_DNA"/>
</dbReference>
<dbReference type="RefSeq" id="WP_146299090.1">
    <property type="nucleotide sequence ID" value="NZ_CP042301.2"/>
</dbReference>
<feature type="transmembrane region" description="Helical" evidence="4">
    <location>
        <begin position="138"/>
        <end position="161"/>
    </location>
</feature>
<evidence type="ECO:0000256" key="4">
    <source>
        <dbReference type="SAM" id="Phobius"/>
    </source>
</evidence>
<evidence type="ECO:0000313" key="6">
    <source>
        <dbReference type="EMBL" id="QDZ00442.1"/>
    </source>
</evidence>
<dbReference type="InterPro" id="IPR036259">
    <property type="entry name" value="MFS_trans_sf"/>
</dbReference>
<dbReference type="PANTHER" id="PTHR23537">
    <property type="match status" value="1"/>
</dbReference>
<feature type="transmembrane region" description="Helical" evidence="4">
    <location>
        <begin position="50"/>
        <end position="71"/>
    </location>
</feature>
<proteinExistence type="predicted"/>
<feature type="transmembrane region" description="Helical" evidence="4">
    <location>
        <begin position="269"/>
        <end position="292"/>
    </location>
</feature>
<dbReference type="SUPFAM" id="SSF103473">
    <property type="entry name" value="MFS general substrate transporter"/>
    <property type="match status" value="1"/>
</dbReference>
<feature type="transmembrane region" description="Helical" evidence="4">
    <location>
        <begin position="12"/>
        <end position="30"/>
    </location>
</feature>
<dbReference type="Pfam" id="PF06779">
    <property type="entry name" value="MFS_4"/>
    <property type="match status" value="1"/>
</dbReference>
<dbReference type="Gene3D" id="1.20.1250.20">
    <property type="entry name" value="MFS general substrate transporter like domains"/>
    <property type="match status" value="1"/>
</dbReference>
<dbReference type="InterPro" id="IPR020846">
    <property type="entry name" value="MFS_dom"/>
</dbReference>
<name>A0A5B8KY03_9HYPH</name>
<evidence type="ECO:0000259" key="5">
    <source>
        <dbReference type="PROSITE" id="PS50850"/>
    </source>
</evidence>
<feature type="transmembrane region" description="Helical" evidence="4">
    <location>
        <begin position="245"/>
        <end position="262"/>
    </location>
</feature>